<reference evidence="2" key="1">
    <citation type="submission" date="2020-06" db="EMBL/GenBank/DDBJ databases">
        <title>Draft genomic sequecing of Geomonas sp. Red745.</title>
        <authorList>
            <person name="Itoh H."/>
            <person name="Xu Z.X."/>
            <person name="Ushijima N."/>
            <person name="Masuda Y."/>
            <person name="Shiratori Y."/>
            <person name="Senoo K."/>
        </authorList>
    </citation>
    <scope>NUCLEOTIDE SEQUENCE [LARGE SCALE GENOMIC DNA]</scope>
    <source>
        <strain evidence="2">Red745</strain>
    </source>
</reference>
<dbReference type="AlphaFoldDB" id="A0A6V8N5R2"/>
<organism evidence="1 2">
    <name type="scientific">Geomonas limicola</name>
    <dbReference type="NCBI Taxonomy" id="2740186"/>
    <lineage>
        <taxon>Bacteria</taxon>
        <taxon>Pseudomonadati</taxon>
        <taxon>Thermodesulfobacteriota</taxon>
        <taxon>Desulfuromonadia</taxon>
        <taxon>Geobacterales</taxon>
        <taxon>Geobacteraceae</taxon>
        <taxon>Geomonas</taxon>
    </lineage>
</organism>
<keyword evidence="2" id="KW-1185">Reference proteome</keyword>
<dbReference type="Proteomes" id="UP000587586">
    <property type="component" value="Unassembled WGS sequence"/>
</dbReference>
<sequence length="73" mass="7896">MTSATITAILSLLAYLLPLIVEGVKGWQGQQKGADHEKNIQDYREALGKGDSAALSARHADQHDRVLAALRGR</sequence>
<dbReference type="EMBL" id="BLXZ01000003">
    <property type="protein sequence ID" value="GFO67898.1"/>
    <property type="molecule type" value="Genomic_DNA"/>
</dbReference>
<accession>A0A6V8N5R2</accession>
<protein>
    <submittedName>
        <fullName evidence="1">Uncharacterized protein</fullName>
    </submittedName>
</protein>
<evidence type="ECO:0000313" key="1">
    <source>
        <dbReference type="EMBL" id="GFO67898.1"/>
    </source>
</evidence>
<gene>
    <name evidence="1" type="ORF">GMLC_14770</name>
</gene>
<proteinExistence type="predicted"/>
<name>A0A6V8N5R2_9BACT</name>
<evidence type="ECO:0000313" key="2">
    <source>
        <dbReference type="Proteomes" id="UP000587586"/>
    </source>
</evidence>
<comment type="caution">
    <text evidence="1">The sequence shown here is derived from an EMBL/GenBank/DDBJ whole genome shotgun (WGS) entry which is preliminary data.</text>
</comment>